<reference evidence="10" key="1">
    <citation type="submission" date="2013-04" db="EMBL/GenBank/DDBJ databases">
        <title>The genome sequencing project of 58 acetic acid bacteria.</title>
        <authorList>
            <person name="Okamoto-Kainuma A."/>
            <person name="Ishikawa M."/>
            <person name="Umino S."/>
            <person name="Koizumi Y."/>
            <person name="Shiwa Y."/>
            <person name="Yoshikawa H."/>
            <person name="Matsutani M."/>
            <person name="Matsushita K."/>
        </authorList>
    </citation>
    <scope>NUCLEOTIDE SEQUENCE</scope>
    <source>
        <strain evidence="10">DSM 15669</strain>
    </source>
</reference>
<sequence length="312" mass="33911">MPSSLTPTAPSPLRLRIARLSIFVSVIVLAVKYSAYYVSGSGALLSDAIETILNVVASIGTLWAVSFAARPADDNHQYGHGKAEYLWAVIEGVLVVLAALGILLIALHDAFHPMPIDAPFFGVTLNALAGVINLVWARIMISIGRRHTSQALLSAGEHVQSDVWASLALLIGVSLIPFVHWNGLDPLLSALVALNVLWTGFCMMRRSMSGLMDEVPSADLVEKLRLLIAQTGTGALEAHDLRMRKVGSLFFVEFHLVVPNHMQITEAHDICDRIEAAFRQELGQASIHIHVEPEKMAKRHEPGQNSVLVLSS</sequence>
<dbReference type="InterPro" id="IPR050291">
    <property type="entry name" value="CDF_Transporter"/>
</dbReference>
<dbReference type="PANTHER" id="PTHR43840">
    <property type="entry name" value="MITOCHONDRIAL METAL TRANSPORTER 1-RELATED"/>
    <property type="match status" value="1"/>
</dbReference>
<dbReference type="EMBL" id="BAQD01000009">
    <property type="protein sequence ID" value="GBQ06125.1"/>
    <property type="molecule type" value="Genomic_DNA"/>
</dbReference>
<dbReference type="InterPro" id="IPR036837">
    <property type="entry name" value="Cation_efflux_CTD_sf"/>
</dbReference>
<dbReference type="NCBIfam" id="TIGR01297">
    <property type="entry name" value="CDF"/>
    <property type="match status" value="1"/>
</dbReference>
<comment type="subcellular location">
    <subcellularLocation>
        <location evidence="1">Membrane</location>
        <topology evidence="1">Multi-pass membrane protein</topology>
    </subcellularLocation>
</comment>
<comment type="caution">
    <text evidence="10">The sequence shown here is derived from an EMBL/GenBank/DDBJ whole genome shotgun (WGS) entry which is preliminary data.</text>
</comment>
<dbReference type="SUPFAM" id="SSF160240">
    <property type="entry name" value="Cation efflux protein cytoplasmic domain-like"/>
    <property type="match status" value="1"/>
</dbReference>
<dbReference type="InterPro" id="IPR027470">
    <property type="entry name" value="Cation_efflux_CTD"/>
</dbReference>
<evidence type="ECO:0000256" key="7">
    <source>
        <dbReference type="SAM" id="Phobius"/>
    </source>
</evidence>
<keyword evidence="11" id="KW-1185">Reference proteome</keyword>
<comment type="similarity">
    <text evidence="2">Belongs to the cation diffusion facilitator (CDF) transporter (TC 2.A.4) family.</text>
</comment>
<name>A0ABQ0NY49_9PROT</name>
<keyword evidence="5 7" id="KW-1133">Transmembrane helix</keyword>
<feature type="domain" description="Cation efflux protein transmembrane" evidence="8">
    <location>
        <begin position="20"/>
        <end position="212"/>
    </location>
</feature>
<dbReference type="Gene3D" id="1.20.1510.10">
    <property type="entry name" value="Cation efflux protein transmembrane domain"/>
    <property type="match status" value="1"/>
</dbReference>
<evidence type="ECO:0000256" key="1">
    <source>
        <dbReference type="ARBA" id="ARBA00004141"/>
    </source>
</evidence>
<protein>
    <submittedName>
        <fullName evidence="10">Cation efflux system protein</fullName>
    </submittedName>
</protein>
<feature type="transmembrane region" description="Helical" evidence="7">
    <location>
        <begin position="187"/>
        <end position="204"/>
    </location>
</feature>
<dbReference type="InterPro" id="IPR027469">
    <property type="entry name" value="Cation_efflux_TMD_sf"/>
</dbReference>
<evidence type="ECO:0000256" key="6">
    <source>
        <dbReference type="ARBA" id="ARBA00023136"/>
    </source>
</evidence>
<feature type="transmembrane region" description="Helical" evidence="7">
    <location>
        <begin position="162"/>
        <end position="181"/>
    </location>
</feature>
<keyword evidence="3" id="KW-0813">Transport</keyword>
<feature type="transmembrane region" description="Helical" evidence="7">
    <location>
        <begin position="51"/>
        <end position="73"/>
    </location>
</feature>
<keyword evidence="6 7" id="KW-0472">Membrane</keyword>
<dbReference type="Pfam" id="PF16916">
    <property type="entry name" value="ZT_dimer"/>
    <property type="match status" value="1"/>
</dbReference>
<dbReference type="InterPro" id="IPR058533">
    <property type="entry name" value="Cation_efflux_TM"/>
</dbReference>
<evidence type="ECO:0000313" key="11">
    <source>
        <dbReference type="Proteomes" id="UP001062901"/>
    </source>
</evidence>
<evidence type="ECO:0000256" key="4">
    <source>
        <dbReference type="ARBA" id="ARBA00022692"/>
    </source>
</evidence>
<dbReference type="PANTHER" id="PTHR43840:SF15">
    <property type="entry name" value="MITOCHONDRIAL METAL TRANSPORTER 1-RELATED"/>
    <property type="match status" value="1"/>
</dbReference>
<evidence type="ECO:0000256" key="3">
    <source>
        <dbReference type="ARBA" id="ARBA00022448"/>
    </source>
</evidence>
<dbReference type="SUPFAM" id="SSF161111">
    <property type="entry name" value="Cation efflux protein transmembrane domain-like"/>
    <property type="match status" value="1"/>
</dbReference>
<feature type="transmembrane region" description="Helical" evidence="7">
    <location>
        <begin position="20"/>
        <end position="39"/>
    </location>
</feature>
<feature type="transmembrane region" description="Helical" evidence="7">
    <location>
        <begin position="120"/>
        <end position="141"/>
    </location>
</feature>
<dbReference type="InterPro" id="IPR002524">
    <property type="entry name" value="Cation_efflux"/>
</dbReference>
<organism evidence="10 11">
    <name type="scientific">Saccharibacter floricola DSM 15669</name>
    <dbReference type="NCBI Taxonomy" id="1123227"/>
    <lineage>
        <taxon>Bacteria</taxon>
        <taxon>Pseudomonadati</taxon>
        <taxon>Pseudomonadota</taxon>
        <taxon>Alphaproteobacteria</taxon>
        <taxon>Acetobacterales</taxon>
        <taxon>Acetobacteraceae</taxon>
        <taxon>Saccharibacter</taxon>
    </lineage>
</organism>
<accession>A0ABQ0NY49</accession>
<evidence type="ECO:0000256" key="5">
    <source>
        <dbReference type="ARBA" id="ARBA00022989"/>
    </source>
</evidence>
<feature type="domain" description="Cation efflux protein cytoplasmic" evidence="9">
    <location>
        <begin position="216"/>
        <end position="294"/>
    </location>
</feature>
<feature type="transmembrane region" description="Helical" evidence="7">
    <location>
        <begin position="85"/>
        <end position="108"/>
    </location>
</feature>
<dbReference type="Gene3D" id="3.30.70.1350">
    <property type="entry name" value="Cation efflux protein, cytoplasmic domain"/>
    <property type="match status" value="1"/>
</dbReference>
<evidence type="ECO:0000259" key="8">
    <source>
        <dbReference type="Pfam" id="PF01545"/>
    </source>
</evidence>
<keyword evidence="4 7" id="KW-0812">Transmembrane</keyword>
<evidence type="ECO:0000313" key="10">
    <source>
        <dbReference type="EMBL" id="GBQ06125.1"/>
    </source>
</evidence>
<dbReference type="RefSeq" id="WP_018979971.1">
    <property type="nucleotide sequence ID" value="NZ_BAQD01000009.1"/>
</dbReference>
<gene>
    <name evidence="10" type="ORF">AA15669_0796</name>
</gene>
<dbReference type="Pfam" id="PF01545">
    <property type="entry name" value="Cation_efflux"/>
    <property type="match status" value="1"/>
</dbReference>
<evidence type="ECO:0000256" key="2">
    <source>
        <dbReference type="ARBA" id="ARBA00008114"/>
    </source>
</evidence>
<dbReference type="Proteomes" id="UP001062901">
    <property type="component" value="Unassembled WGS sequence"/>
</dbReference>
<evidence type="ECO:0000259" key="9">
    <source>
        <dbReference type="Pfam" id="PF16916"/>
    </source>
</evidence>
<proteinExistence type="inferred from homology"/>